<evidence type="ECO:0000313" key="3">
    <source>
        <dbReference type="Proteomes" id="UP000014629"/>
    </source>
</evidence>
<dbReference type="Proteomes" id="UP000014629">
    <property type="component" value="Unassembled WGS sequence"/>
</dbReference>
<feature type="region of interest" description="Disordered" evidence="1">
    <location>
        <begin position="1"/>
        <end position="28"/>
    </location>
</feature>
<accession>S3ZQ22</accession>
<dbReference type="EMBL" id="AOPZ01000063">
    <property type="protein sequence ID" value="EPH45313.1"/>
    <property type="molecule type" value="Genomic_DNA"/>
</dbReference>
<protein>
    <submittedName>
        <fullName evidence="2">Uncharacterized protein</fullName>
    </submittedName>
</protein>
<sequence>MRAVGRTRQPTPTSASRSPGAPCPKGAGHAAACRWSAAQTRSAARGTAPAPRFLRAACSAVTTRRRYAAVRCCGAPRRTDRLAVRSAPAIGRRSRGEMLRCSAPPPPVRGARPSDRASTP</sequence>
<name>S3ZQ22_9ACTN</name>
<dbReference type="PATRIC" id="fig|1286094.4.peg.1555"/>
<feature type="region of interest" description="Disordered" evidence="1">
    <location>
        <begin position="90"/>
        <end position="120"/>
    </location>
</feature>
<evidence type="ECO:0000256" key="1">
    <source>
        <dbReference type="SAM" id="MobiDB-lite"/>
    </source>
</evidence>
<comment type="caution">
    <text evidence="2">The sequence shown here is derived from an EMBL/GenBank/DDBJ whole genome shotgun (WGS) entry which is preliminary data.</text>
</comment>
<keyword evidence="3" id="KW-1185">Reference proteome</keyword>
<evidence type="ECO:0000313" key="2">
    <source>
        <dbReference type="EMBL" id="EPH45313.1"/>
    </source>
</evidence>
<reference evidence="2 3" key="1">
    <citation type="submission" date="2013-02" db="EMBL/GenBank/DDBJ databases">
        <title>Draft Genome Sequence of Streptomyces aurantiacus, Which Produces Setomimycin.</title>
        <authorList>
            <person name="Gruening B.A."/>
            <person name="Praeg A."/>
            <person name="Erxleben A."/>
            <person name="Guenther S."/>
            <person name="Mueller M."/>
        </authorList>
    </citation>
    <scope>NUCLEOTIDE SEQUENCE [LARGE SCALE GENOMIC DNA]</scope>
    <source>
        <strain evidence="2 3">JA 4570</strain>
    </source>
</reference>
<proteinExistence type="predicted"/>
<organism evidence="2 3">
    <name type="scientific">Streptomyces aurantiacus JA 4570</name>
    <dbReference type="NCBI Taxonomy" id="1286094"/>
    <lineage>
        <taxon>Bacteria</taxon>
        <taxon>Bacillati</taxon>
        <taxon>Actinomycetota</taxon>
        <taxon>Actinomycetes</taxon>
        <taxon>Kitasatosporales</taxon>
        <taxon>Streptomycetaceae</taxon>
        <taxon>Streptomyces</taxon>
        <taxon>Streptomyces aurantiacus group</taxon>
    </lineage>
</organism>
<dbReference type="AlphaFoldDB" id="S3ZQ22"/>
<feature type="compositionally biased region" description="Polar residues" evidence="1">
    <location>
        <begin position="8"/>
        <end position="17"/>
    </location>
</feature>
<gene>
    <name evidence="2" type="ORF">STRAU_1578</name>
</gene>